<evidence type="ECO:0000259" key="3">
    <source>
        <dbReference type="Pfam" id="PF12849"/>
    </source>
</evidence>
<dbReference type="InterPro" id="IPR030980">
    <property type="entry name" value="PtsS_plasma"/>
</dbReference>
<dbReference type="AlphaFoldDB" id="A0A2K8P1W9"/>
<protein>
    <submittedName>
        <fullName evidence="4">Phosphate ABC transporter substrate-binding protein</fullName>
    </submittedName>
</protein>
<proteinExistence type="predicted"/>
<feature type="transmembrane region" description="Helical" evidence="2">
    <location>
        <begin position="5"/>
        <end position="25"/>
    </location>
</feature>
<gene>
    <name evidence="4" type="primary">pstS</name>
    <name evidence="4" type="ORF">MCOLE_v1c02500</name>
</gene>
<dbReference type="RefSeq" id="WP_100670760.1">
    <property type="nucleotide sequence ID" value="NZ_CP024968.1"/>
</dbReference>
<dbReference type="EMBL" id="CP024968">
    <property type="protein sequence ID" value="ATZ20764.1"/>
    <property type="molecule type" value="Genomic_DNA"/>
</dbReference>
<keyword evidence="2" id="KW-0812">Transmembrane</keyword>
<dbReference type="Proteomes" id="UP000232221">
    <property type="component" value="Chromosome"/>
</dbReference>
<keyword evidence="5" id="KW-1185">Reference proteome</keyword>
<keyword evidence="2" id="KW-1133">Transmembrane helix</keyword>
<name>A0A2K8P1W9_9MOLU</name>
<reference evidence="4 5" key="1">
    <citation type="submission" date="2017-11" db="EMBL/GenBank/DDBJ databases">
        <title>Genome sequence of Mesoplasma coleopterae BARC 779 (ATCC 49583).</title>
        <authorList>
            <person name="Lo W.-S."/>
            <person name="Kuo C.-H."/>
        </authorList>
    </citation>
    <scope>NUCLEOTIDE SEQUENCE [LARGE SCALE GENOMIC DNA]</scope>
    <source>
        <strain evidence="4 5">BARC 779</strain>
    </source>
</reference>
<dbReference type="KEGG" id="mcol:MCOLE_v1c02500"/>
<evidence type="ECO:0000313" key="5">
    <source>
        <dbReference type="Proteomes" id="UP000232221"/>
    </source>
</evidence>
<organism evidence="4 5">
    <name type="scientific">Mesoplasma coleopterae</name>
    <dbReference type="NCBI Taxonomy" id="324078"/>
    <lineage>
        <taxon>Bacteria</taxon>
        <taxon>Bacillati</taxon>
        <taxon>Mycoplasmatota</taxon>
        <taxon>Mollicutes</taxon>
        <taxon>Entomoplasmatales</taxon>
        <taxon>Entomoplasmataceae</taxon>
        <taxon>Mesoplasma</taxon>
    </lineage>
</organism>
<evidence type="ECO:0000313" key="4">
    <source>
        <dbReference type="EMBL" id="ATZ20764.1"/>
    </source>
</evidence>
<dbReference type="NCBIfam" id="TIGR04505">
    <property type="entry name" value="PtsS_plasma"/>
    <property type="match status" value="1"/>
</dbReference>
<evidence type="ECO:0000256" key="2">
    <source>
        <dbReference type="SAM" id="Phobius"/>
    </source>
</evidence>
<dbReference type="SUPFAM" id="SSF53850">
    <property type="entry name" value="Periplasmic binding protein-like II"/>
    <property type="match status" value="1"/>
</dbReference>
<evidence type="ECO:0000256" key="1">
    <source>
        <dbReference type="ARBA" id="ARBA00022729"/>
    </source>
</evidence>
<feature type="domain" description="PBP" evidence="3">
    <location>
        <begin position="30"/>
        <end position="347"/>
    </location>
</feature>
<dbReference type="OrthoDB" id="396902at2"/>
<accession>A0A2K8P1W9</accession>
<dbReference type="Pfam" id="PF12849">
    <property type="entry name" value="PBP_like_2"/>
    <property type="match status" value="1"/>
</dbReference>
<dbReference type="PANTHER" id="PTHR30570:SF1">
    <property type="entry name" value="PHOSPHATE-BINDING PROTEIN PSTS"/>
    <property type="match status" value="1"/>
</dbReference>
<keyword evidence="1" id="KW-0732">Signal</keyword>
<dbReference type="InterPro" id="IPR024370">
    <property type="entry name" value="PBP_domain"/>
</dbReference>
<sequence>MNKKFFLVMVIVVGAIVGLWSWTLVAPNNSISIGGSASVQPLLKKLTDKYKTEDGKKFVYSATGSGAGVTNVQEGVYEIGFISKEIKEDDFEKEPINENKALFSNLSKDAINDRKWYSNQLANTPGVDDTYRSIEFARDSIVFVYNDKGTGFDEFLKKSNLEFKFEVDENGNFVKDEKSYRILNAIYKPDSQNDLISWNDLAKLIANEFSLPENKKANLSLAEEVSNKVKVTPYSSTSGSGTRTSFSNLTGIEPGNAVKEYGANGTIYSQIEKSPGSIGFVSMLYGSANSSTIKSVKISNGEKTWDPSNDSTQELVDYPLTRPFIAIYKYDRNNNDLNSILDFLFWMAASPEVEKIYASVGLTQSVQAK</sequence>
<keyword evidence="2" id="KW-0472">Membrane</keyword>
<dbReference type="PANTHER" id="PTHR30570">
    <property type="entry name" value="PERIPLASMIC PHOSPHATE BINDING COMPONENT OF PHOSPHATE ABC TRANSPORTER"/>
    <property type="match status" value="1"/>
</dbReference>
<dbReference type="InterPro" id="IPR050811">
    <property type="entry name" value="Phosphate_ABC_transporter"/>
</dbReference>
<dbReference type="Gene3D" id="3.40.190.10">
    <property type="entry name" value="Periplasmic binding protein-like II"/>
    <property type="match status" value="2"/>
</dbReference>